<name>A0ABX8JIF5_9BACT</name>
<gene>
    <name evidence="2" type="ORF">KP005_13665</name>
</gene>
<evidence type="ECO:0000313" key="3">
    <source>
        <dbReference type="Proteomes" id="UP000683493"/>
    </source>
</evidence>
<reference evidence="2 3" key="1">
    <citation type="submission" date="2021-06" db="EMBL/GenBank/DDBJ databases">
        <title>Gemonas diversity in paddy soil.</title>
        <authorList>
            <person name="Liu G."/>
        </authorList>
    </citation>
    <scope>NUCLEOTIDE SEQUENCE [LARGE SCALE GENOMIC DNA]</scope>
    <source>
        <strain evidence="2 3">RG29</strain>
    </source>
</reference>
<dbReference type="Proteomes" id="UP000683493">
    <property type="component" value="Chromosome"/>
</dbReference>
<organism evidence="2 3">
    <name type="scientific">Geomonas diazotrophica</name>
    <dbReference type="NCBI Taxonomy" id="2843197"/>
    <lineage>
        <taxon>Bacteria</taxon>
        <taxon>Pseudomonadati</taxon>
        <taxon>Thermodesulfobacteriota</taxon>
        <taxon>Desulfuromonadia</taxon>
        <taxon>Geobacterales</taxon>
        <taxon>Geobacteraceae</taxon>
        <taxon>Geomonas</taxon>
    </lineage>
</organism>
<feature type="chain" id="PRO_5047467407" evidence="1">
    <location>
        <begin position="27"/>
        <end position="142"/>
    </location>
</feature>
<keyword evidence="1" id="KW-0732">Signal</keyword>
<sequence length="142" mass="14948">MRQPTKKAVKATVVSTAALMSLAAGSALGYNASHENIVLKNPAGDLVQLDASGKGPAYSVKTTCFGTVGCHGDATAVGNATYSYDEIERHSYHAMNGTNELRGFNNWNPDGITPDGNADAFRRGVSPQGKNWVQGPGHLGNW</sequence>
<proteinExistence type="predicted"/>
<dbReference type="EMBL" id="CP076724">
    <property type="protein sequence ID" value="QWV96414.1"/>
    <property type="molecule type" value="Genomic_DNA"/>
</dbReference>
<protein>
    <submittedName>
        <fullName evidence="2">Cytochrome C</fullName>
    </submittedName>
</protein>
<evidence type="ECO:0000313" key="2">
    <source>
        <dbReference type="EMBL" id="QWV96414.1"/>
    </source>
</evidence>
<keyword evidence="3" id="KW-1185">Reference proteome</keyword>
<evidence type="ECO:0000256" key="1">
    <source>
        <dbReference type="SAM" id="SignalP"/>
    </source>
</evidence>
<accession>A0ABX8JIF5</accession>
<feature type="signal peptide" evidence="1">
    <location>
        <begin position="1"/>
        <end position="26"/>
    </location>
</feature>